<dbReference type="SUPFAM" id="SSF64438">
    <property type="entry name" value="CNF1/YfiH-like putative cysteine hydrolases"/>
    <property type="match status" value="1"/>
</dbReference>
<comment type="caution">
    <text evidence="12">The sequence shown here is derived from an EMBL/GenBank/DDBJ whole genome shotgun (WGS) entry which is preliminary data.</text>
</comment>
<evidence type="ECO:0000256" key="11">
    <source>
        <dbReference type="RuleBase" id="RU361274"/>
    </source>
</evidence>
<dbReference type="Gene3D" id="3.60.140.10">
    <property type="entry name" value="CNF1/YfiH-like putative cysteine hydrolases"/>
    <property type="match status" value="1"/>
</dbReference>
<dbReference type="CDD" id="cd16833">
    <property type="entry name" value="YfiH"/>
    <property type="match status" value="1"/>
</dbReference>
<sequence>MQTWRWQTVGLQAETTGAYLTCDLLKDWAHGFFTNQLWPRLPEELVSLLPLEVPLETCPPVYRLKQVHGNRVLRAGELVPIDPGLETSLAEADGLVSTVAAEAIWVCTADCTPILIGDLATGQTAAVHAGWRGTSTKILPVAVAQMQAQGSQIADLRVAIGPAIAGEQYQVSETVAAQVGATLFAEAELDLGNQSEPESASPRLADFCQRLLQMTDSPVLPDPQPGRLRLDVPKVNVLQLAQLGFEPDQIAIAPYCTYQNPDLFFSYRRDQQKKVQWSGIVSGTRSL</sequence>
<dbReference type="AlphaFoldDB" id="A0A951PFX1"/>
<name>A0A951PFX1_9CYAN</name>
<evidence type="ECO:0000256" key="6">
    <source>
        <dbReference type="ARBA" id="ARBA00022801"/>
    </source>
</evidence>
<evidence type="ECO:0000256" key="9">
    <source>
        <dbReference type="ARBA" id="ARBA00048968"/>
    </source>
</evidence>
<proteinExistence type="inferred from homology"/>
<comment type="catalytic activity">
    <reaction evidence="1">
        <text>inosine + phosphate = alpha-D-ribose 1-phosphate + hypoxanthine</text>
        <dbReference type="Rhea" id="RHEA:27646"/>
        <dbReference type="ChEBI" id="CHEBI:17368"/>
        <dbReference type="ChEBI" id="CHEBI:17596"/>
        <dbReference type="ChEBI" id="CHEBI:43474"/>
        <dbReference type="ChEBI" id="CHEBI:57720"/>
        <dbReference type="EC" id="2.4.2.1"/>
    </reaction>
    <physiologicalReaction direction="left-to-right" evidence="1">
        <dbReference type="Rhea" id="RHEA:27647"/>
    </physiologicalReaction>
</comment>
<dbReference type="Proteomes" id="UP000707356">
    <property type="component" value="Unassembled WGS sequence"/>
</dbReference>
<evidence type="ECO:0000256" key="8">
    <source>
        <dbReference type="ARBA" id="ARBA00047989"/>
    </source>
</evidence>
<evidence type="ECO:0000256" key="2">
    <source>
        <dbReference type="ARBA" id="ARBA00003215"/>
    </source>
</evidence>
<evidence type="ECO:0000256" key="5">
    <source>
        <dbReference type="ARBA" id="ARBA00022723"/>
    </source>
</evidence>
<comment type="similarity">
    <text evidence="3 11">Belongs to the purine nucleoside phosphorylase YfiH/LACC1 family.</text>
</comment>
<dbReference type="GO" id="GO:0005507">
    <property type="term" value="F:copper ion binding"/>
    <property type="evidence" value="ECO:0007669"/>
    <property type="project" value="TreeGrafter"/>
</dbReference>
<dbReference type="InterPro" id="IPR003730">
    <property type="entry name" value="Cu_polyphenol_OxRdtase"/>
</dbReference>
<keyword evidence="5" id="KW-0479">Metal-binding</keyword>
<evidence type="ECO:0000313" key="13">
    <source>
        <dbReference type="Proteomes" id="UP000707356"/>
    </source>
</evidence>
<comment type="catalytic activity">
    <reaction evidence="10">
        <text>S-methyl-5'-thioadenosine + phosphate = 5-(methylsulfanyl)-alpha-D-ribose 1-phosphate + adenine</text>
        <dbReference type="Rhea" id="RHEA:11852"/>
        <dbReference type="ChEBI" id="CHEBI:16708"/>
        <dbReference type="ChEBI" id="CHEBI:17509"/>
        <dbReference type="ChEBI" id="CHEBI:43474"/>
        <dbReference type="ChEBI" id="CHEBI:58533"/>
        <dbReference type="EC" id="2.4.2.28"/>
    </reaction>
    <physiologicalReaction direction="left-to-right" evidence="10">
        <dbReference type="Rhea" id="RHEA:11853"/>
    </physiologicalReaction>
</comment>
<evidence type="ECO:0000256" key="7">
    <source>
        <dbReference type="ARBA" id="ARBA00022833"/>
    </source>
</evidence>
<dbReference type="PANTHER" id="PTHR30616">
    <property type="entry name" value="UNCHARACTERIZED PROTEIN YFIH"/>
    <property type="match status" value="1"/>
</dbReference>
<evidence type="ECO:0000256" key="1">
    <source>
        <dbReference type="ARBA" id="ARBA00000553"/>
    </source>
</evidence>
<gene>
    <name evidence="12" type="primary">pgeF</name>
    <name evidence="12" type="ORF">KME07_23335</name>
</gene>
<accession>A0A951PFX1</accession>
<organism evidence="12 13">
    <name type="scientific">Pegethrix bostrychoides GSE-TBD4-15B</name>
    <dbReference type="NCBI Taxonomy" id="2839662"/>
    <lineage>
        <taxon>Bacteria</taxon>
        <taxon>Bacillati</taxon>
        <taxon>Cyanobacteriota</taxon>
        <taxon>Cyanophyceae</taxon>
        <taxon>Oculatellales</taxon>
        <taxon>Oculatellaceae</taxon>
        <taxon>Pegethrix</taxon>
    </lineage>
</organism>
<dbReference type="Pfam" id="PF02578">
    <property type="entry name" value="Cu-oxidase_4"/>
    <property type="match status" value="1"/>
</dbReference>
<dbReference type="GO" id="GO:0016787">
    <property type="term" value="F:hydrolase activity"/>
    <property type="evidence" value="ECO:0007669"/>
    <property type="project" value="UniProtKB-KW"/>
</dbReference>
<reference evidence="12" key="2">
    <citation type="journal article" date="2022" name="Microbiol. Resour. Announc.">
        <title>Metagenome Sequencing to Explore Phylogenomics of Terrestrial Cyanobacteria.</title>
        <authorList>
            <person name="Ward R.D."/>
            <person name="Stajich J.E."/>
            <person name="Johansen J.R."/>
            <person name="Huntemann M."/>
            <person name="Clum A."/>
            <person name="Foster B."/>
            <person name="Foster B."/>
            <person name="Roux S."/>
            <person name="Palaniappan K."/>
            <person name="Varghese N."/>
            <person name="Mukherjee S."/>
            <person name="Reddy T.B.K."/>
            <person name="Daum C."/>
            <person name="Copeland A."/>
            <person name="Chen I.A."/>
            <person name="Ivanova N.N."/>
            <person name="Kyrpides N.C."/>
            <person name="Shapiro N."/>
            <person name="Eloe-Fadrosh E.A."/>
            <person name="Pietrasiak N."/>
        </authorList>
    </citation>
    <scope>NUCLEOTIDE SEQUENCE</scope>
    <source>
        <strain evidence="12">GSE-TBD4-15B</strain>
    </source>
</reference>
<dbReference type="InterPro" id="IPR038371">
    <property type="entry name" value="Cu_polyphenol_OxRdtase_sf"/>
</dbReference>
<dbReference type="EMBL" id="JAHHHV010000088">
    <property type="protein sequence ID" value="MBW4468370.1"/>
    <property type="molecule type" value="Genomic_DNA"/>
</dbReference>
<dbReference type="GO" id="GO:0017061">
    <property type="term" value="F:S-methyl-5-thioadenosine phosphorylase activity"/>
    <property type="evidence" value="ECO:0007669"/>
    <property type="project" value="UniProtKB-EC"/>
</dbReference>
<protein>
    <recommendedName>
        <fullName evidence="11">Purine nucleoside phosphorylase</fullName>
    </recommendedName>
</protein>
<keyword evidence="4" id="KW-0808">Transferase</keyword>
<keyword evidence="7" id="KW-0862">Zinc</keyword>
<comment type="catalytic activity">
    <reaction evidence="9">
        <text>adenosine + phosphate = alpha-D-ribose 1-phosphate + adenine</text>
        <dbReference type="Rhea" id="RHEA:27642"/>
        <dbReference type="ChEBI" id="CHEBI:16335"/>
        <dbReference type="ChEBI" id="CHEBI:16708"/>
        <dbReference type="ChEBI" id="CHEBI:43474"/>
        <dbReference type="ChEBI" id="CHEBI:57720"/>
        <dbReference type="EC" id="2.4.2.1"/>
    </reaction>
    <physiologicalReaction direction="left-to-right" evidence="9">
        <dbReference type="Rhea" id="RHEA:27643"/>
    </physiologicalReaction>
</comment>
<comment type="catalytic activity">
    <reaction evidence="8">
        <text>adenosine + H2O + H(+) = inosine + NH4(+)</text>
        <dbReference type="Rhea" id="RHEA:24408"/>
        <dbReference type="ChEBI" id="CHEBI:15377"/>
        <dbReference type="ChEBI" id="CHEBI:15378"/>
        <dbReference type="ChEBI" id="CHEBI:16335"/>
        <dbReference type="ChEBI" id="CHEBI:17596"/>
        <dbReference type="ChEBI" id="CHEBI:28938"/>
        <dbReference type="EC" id="3.5.4.4"/>
    </reaction>
    <physiologicalReaction direction="left-to-right" evidence="8">
        <dbReference type="Rhea" id="RHEA:24409"/>
    </physiologicalReaction>
</comment>
<evidence type="ECO:0000313" key="12">
    <source>
        <dbReference type="EMBL" id="MBW4468370.1"/>
    </source>
</evidence>
<reference evidence="12" key="1">
    <citation type="submission" date="2021-05" db="EMBL/GenBank/DDBJ databases">
        <authorList>
            <person name="Pietrasiak N."/>
            <person name="Ward R."/>
            <person name="Stajich J.E."/>
            <person name="Kurbessoian T."/>
        </authorList>
    </citation>
    <scope>NUCLEOTIDE SEQUENCE</scope>
    <source>
        <strain evidence="12">GSE-TBD4-15B</strain>
    </source>
</reference>
<keyword evidence="6" id="KW-0378">Hydrolase</keyword>
<evidence type="ECO:0000256" key="4">
    <source>
        <dbReference type="ARBA" id="ARBA00022679"/>
    </source>
</evidence>
<evidence type="ECO:0000256" key="10">
    <source>
        <dbReference type="ARBA" id="ARBA00049893"/>
    </source>
</evidence>
<dbReference type="NCBIfam" id="TIGR00726">
    <property type="entry name" value="peptidoglycan editing factor PgeF"/>
    <property type="match status" value="1"/>
</dbReference>
<dbReference type="PANTHER" id="PTHR30616:SF2">
    <property type="entry name" value="PURINE NUCLEOSIDE PHOSPHORYLASE LACC1"/>
    <property type="match status" value="1"/>
</dbReference>
<dbReference type="InterPro" id="IPR011324">
    <property type="entry name" value="Cytotoxic_necrot_fac-like_cat"/>
</dbReference>
<evidence type="ECO:0000256" key="3">
    <source>
        <dbReference type="ARBA" id="ARBA00007353"/>
    </source>
</evidence>
<comment type="function">
    <text evidence="2">Purine nucleoside enzyme that catalyzes the phosphorolysis of adenosine and inosine nucleosides, yielding D-ribose 1-phosphate and the respective free bases, adenine and hypoxanthine. Also catalyzes the phosphorolysis of S-methyl-5'-thioadenosine into adenine and S-methyl-5-thio-alpha-D-ribose 1-phosphate. Also has adenosine deaminase activity.</text>
</comment>